<dbReference type="AlphaFoldDB" id="A0A6A6XCC1"/>
<dbReference type="GO" id="GO:0016020">
    <property type="term" value="C:membrane"/>
    <property type="evidence" value="ECO:0007669"/>
    <property type="project" value="UniProtKB-SubCell"/>
</dbReference>
<evidence type="ECO:0000256" key="7">
    <source>
        <dbReference type="ARBA" id="ARBA00022989"/>
    </source>
</evidence>
<feature type="transmembrane region" description="Helical" evidence="11">
    <location>
        <begin position="422"/>
        <end position="439"/>
    </location>
</feature>
<dbReference type="InterPro" id="IPR004835">
    <property type="entry name" value="Chitin_synth"/>
</dbReference>
<dbReference type="EMBL" id="MU001898">
    <property type="protein sequence ID" value="KAF2794230.1"/>
    <property type="molecule type" value="Genomic_DNA"/>
</dbReference>
<feature type="transmembrane region" description="Helical" evidence="11">
    <location>
        <begin position="479"/>
        <end position="502"/>
    </location>
</feature>
<evidence type="ECO:0000256" key="2">
    <source>
        <dbReference type="ARBA" id="ARBA00012543"/>
    </source>
</evidence>
<keyword evidence="7 11" id="KW-1133">Transmembrane helix</keyword>
<dbReference type="PANTHER" id="PTHR22914">
    <property type="entry name" value="CHITIN SYNTHASE"/>
    <property type="match status" value="1"/>
</dbReference>
<keyword evidence="5 12" id="KW-0808">Transferase</keyword>
<keyword evidence="3" id="KW-1003">Cell membrane</keyword>
<dbReference type="Proteomes" id="UP000799757">
    <property type="component" value="Unassembled WGS sequence"/>
</dbReference>
<dbReference type="EC" id="2.4.1.16" evidence="2"/>
<evidence type="ECO:0000256" key="5">
    <source>
        <dbReference type="ARBA" id="ARBA00022679"/>
    </source>
</evidence>
<reference evidence="12" key="1">
    <citation type="journal article" date="2020" name="Stud. Mycol.">
        <title>101 Dothideomycetes genomes: a test case for predicting lifestyles and emergence of pathogens.</title>
        <authorList>
            <person name="Haridas S."/>
            <person name="Albert R."/>
            <person name="Binder M."/>
            <person name="Bloem J."/>
            <person name="Labutti K."/>
            <person name="Salamov A."/>
            <person name="Andreopoulos B."/>
            <person name="Baker S."/>
            <person name="Barry K."/>
            <person name="Bills G."/>
            <person name="Bluhm B."/>
            <person name="Cannon C."/>
            <person name="Castanera R."/>
            <person name="Culley D."/>
            <person name="Daum C."/>
            <person name="Ezra D."/>
            <person name="Gonzalez J."/>
            <person name="Henrissat B."/>
            <person name="Kuo A."/>
            <person name="Liang C."/>
            <person name="Lipzen A."/>
            <person name="Lutzoni F."/>
            <person name="Magnuson J."/>
            <person name="Mondo S."/>
            <person name="Nolan M."/>
            <person name="Ohm R."/>
            <person name="Pangilinan J."/>
            <person name="Park H.-J."/>
            <person name="Ramirez L."/>
            <person name="Alfaro M."/>
            <person name="Sun H."/>
            <person name="Tritt A."/>
            <person name="Yoshinaga Y."/>
            <person name="Zwiers L.-H."/>
            <person name="Turgeon B."/>
            <person name="Goodwin S."/>
            <person name="Spatafora J."/>
            <person name="Crous P."/>
            <person name="Grigoriev I."/>
        </authorList>
    </citation>
    <scope>NUCLEOTIDE SEQUENCE</scope>
    <source>
        <strain evidence="12">CBS 109.77</strain>
    </source>
</reference>
<dbReference type="GO" id="GO:0006031">
    <property type="term" value="P:chitin biosynthetic process"/>
    <property type="evidence" value="ECO:0007669"/>
    <property type="project" value="TreeGrafter"/>
</dbReference>
<protein>
    <recommendedName>
        <fullName evidence="2">chitin synthase</fullName>
        <ecNumber evidence="2">2.4.1.16</ecNumber>
    </recommendedName>
</protein>
<keyword evidence="13" id="KW-1185">Reference proteome</keyword>
<keyword evidence="9" id="KW-0325">Glycoprotein</keyword>
<evidence type="ECO:0000256" key="8">
    <source>
        <dbReference type="ARBA" id="ARBA00023136"/>
    </source>
</evidence>
<evidence type="ECO:0000256" key="6">
    <source>
        <dbReference type="ARBA" id="ARBA00022692"/>
    </source>
</evidence>
<dbReference type="GO" id="GO:0004100">
    <property type="term" value="F:chitin synthase activity"/>
    <property type="evidence" value="ECO:0007669"/>
    <property type="project" value="UniProtKB-EC"/>
</dbReference>
<dbReference type="InterPro" id="IPR029044">
    <property type="entry name" value="Nucleotide-diphossugar_trans"/>
</dbReference>
<dbReference type="SUPFAM" id="SSF53448">
    <property type="entry name" value="Nucleotide-diphospho-sugar transferases"/>
    <property type="match status" value="1"/>
</dbReference>
<dbReference type="GO" id="GO:0030428">
    <property type="term" value="C:cell septum"/>
    <property type="evidence" value="ECO:0007669"/>
    <property type="project" value="TreeGrafter"/>
</dbReference>
<proteinExistence type="predicted"/>
<gene>
    <name evidence="12" type="ORF">K505DRAFT_275538</name>
</gene>
<evidence type="ECO:0000313" key="13">
    <source>
        <dbReference type="Proteomes" id="UP000799757"/>
    </source>
</evidence>
<keyword evidence="6 11" id="KW-0812">Transmembrane</keyword>
<evidence type="ECO:0000256" key="3">
    <source>
        <dbReference type="ARBA" id="ARBA00022475"/>
    </source>
</evidence>
<feature type="transmembrane region" description="Helical" evidence="11">
    <location>
        <begin position="445"/>
        <end position="467"/>
    </location>
</feature>
<sequence>MKVRKFAFQFTIFGSNGFLLFGSWWFKGYHYVFLPFIAFGVAVNFTVVITLLLWRAFQVVRPEKKLPIPETPETLMLIIPCYNENEEELRKSLDSLVEQKGIERNQQAVFIICDGRARGPGMTETTGECLLNTILTEKTSREQINNAYMAWDKEPMDIILQKGIYRGLPYMCIVKMTNKGKRDGLILLRSFAYKFNLRNEKPETILSNRLFGEMTSFVLDDCGINNFHSIVGMDADTAFDPWCIYHLLSELRYPNCFGVCGVVWVDFKDGPWNMWRLMQNAAYTISQGLPRLHQSIVTHKVSCLPGCCQILKVCEENNGDHTLRTLFGYCPKPTDGMLKHLRGAYSEDRNHVCHVLTSQSHVQTRQAIRAVAWTDVPTSLSVFMSQRKRWSMGATVNDLRLVAARGTHWFERIRAFSNVQTWFCNIFIMGSIAGLIHAAQTVPWYVTVGFLGGVIVPYIYMLTLVFWMPKDRKAKAQYLAGLVIYFFTGPFLTIFVLFYTTWYLDSFSWGKTRQVISEETDTSSDDAASEKSTLNDQEATVGMRRQVS</sequence>
<keyword evidence="4" id="KW-0328">Glycosyltransferase</keyword>
<keyword evidence="8 11" id="KW-0472">Membrane</keyword>
<feature type="transmembrane region" description="Helical" evidence="11">
    <location>
        <begin position="32"/>
        <end position="54"/>
    </location>
</feature>
<dbReference type="GO" id="GO:0071944">
    <property type="term" value="C:cell periphery"/>
    <property type="evidence" value="ECO:0007669"/>
    <property type="project" value="TreeGrafter"/>
</dbReference>
<dbReference type="Pfam" id="PF03142">
    <property type="entry name" value="Chitin_synth_2"/>
    <property type="match status" value="2"/>
</dbReference>
<feature type="region of interest" description="Disordered" evidence="10">
    <location>
        <begin position="519"/>
        <end position="548"/>
    </location>
</feature>
<name>A0A6A6XCC1_9PLEO</name>
<evidence type="ECO:0000313" key="12">
    <source>
        <dbReference type="EMBL" id="KAF2794230.1"/>
    </source>
</evidence>
<evidence type="ECO:0000256" key="11">
    <source>
        <dbReference type="SAM" id="Phobius"/>
    </source>
</evidence>
<dbReference type="OrthoDB" id="370884at2759"/>
<dbReference type="PANTHER" id="PTHR22914:SF13">
    <property type="entry name" value="CHITIN SYNTHASE"/>
    <property type="match status" value="1"/>
</dbReference>
<evidence type="ECO:0000256" key="10">
    <source>
        <dbReference type="SAM" id="MobiDB-lite"/>
    </source>
</evidence>
<evidence type="ECO:0000256" key="4">
    <source>
        <dbReference type="ARBA" id="ARBA00022676"/>
    </source>
</evidence>
<accession>A0A6A6XCC1</accession>
<organism evidence="12 13">
    <name type="scientific">Melanomma pulvis-pyrius CBS 109.77</name>
    <dbReference type="NCBI Taxonomy" id="1314802"/>
    <lineage>
        <taxon>Eukaryota</taxon>
        <taxon>Fungi</taxon>
        <taxon>Dikarya</taxon>
        <taxon>Ascomycota</taxon>
        <taxon>Pezizomycotina</taxon>
        <taxon>Dothideomycetes</taxon>
        <taxon>Pleosporomycetidae</taxon>
        <taxon>Pleosporales</taxon>
        <taxon>Melanommataceae</taxon>
        <taxon>Melanomma</taxon>
    </lineage>
</organism>
<comment type="subcellular location">
    <subcellularLocation>
        <location evidence="1">Cell membrane</location>
        <topology evidence="1">Multi-pass membrane protein</topology>
    </subcellularLocation>
</comment>
<evidence type="ECO:0000256" key="9">
    <source>
        <dbReference type="ARBA" id="ARBA00023180"/>
    </source>
</evidence>
<evidence type="ECO:0000256" key="1">
    <source>
        <dbReference type="ARBA" id="ARBA00004651"/>
    </source>
</evidence>
<feature type="transmembrane region" description="Helical" evidence="11">
    <location>
        <begin position="7"/>
        <end position="26"/>
    </location>
</feature>